<dbReference type="PANTHER" id="PTHR15020:SF50">
    <property type="entry name" value="UPF0659 PROTEIN YMR090W"/>
    <property type="match status" value="1"/>
</dbReference>
<accession>A0A0N8VZU4</accession>
<dbReference type="InterPro" id="IPR016040">
    <property type="entry name" value="NAD(P)-bd_dom"/>
</dbReference>
<dbReference type="SUPFAM" id="SSF51735">
    <property type="entry name" value="NAD(P)-binding Rossmann-fold domains"/>
    <property type="match status" value="1"/>
</dbReference>
<gene>
    <name evidence="2" type="ORF">Clow_02128</name>
</gene>
<evidence type="ECO:0000313" key="2">
    <source>
        <dbReference type="EMBL" id="KQB84866.1"/>
    </source>
</evidence>
<organism evidence="2 3">
    <name type="scientific">Corynebacterium lowii</name>
    <dbReference type="NCBI Taxonomy" id="1544413"/>
    <lineage>
        <taxon>Bacteria</taxon>
        <taxon>Bacillati</taxon>
        <taxon>Actinomycetota</taxon>
        <taxon>Actinomycetes</taxon>
        <taxon>Mycobacteriales</taxon>
        <taxon>Corynebacteriaceae</taxon>
        <taxon>Corynebacterium</taxon>
    </lineage>
</organism>
<dbReference type="Gene3D" id="3.40.50.720">
    <property type="entry name" value="NAD(P)-binding Rossmann-like Domain"/>
    <property type="match status" value="1"/>
</dbReference>
<dbReference type="RefSeq" id="WP_055178892.1">
    <property type="nucleotide sequence ID" value="NZ_JAUSQY010000001.1"/>
</dbReference>
<dbReference type="Proteomes" id="UP000050488">
    <property type="component" value="Unassembled WGS sequence"/>
</dbReference>
<evidence type="ECO:0000313" key="3">
    <source>
        <dbReference type="Proteomes" id="UP000050488"/>
    </source>
</evidence>
<evidence type="ECO:0000259" key="1">
    <source>
        <dbReference type="Pfam" id="PF13460"/>
    </source>
</evidence>
<reference evidence="2 3" key="1">
    <citation type="submission" date="2015-10" db="EMBL/GenBank/DDBJ databases">
        <title>Corynebacteirum lowii and Corynebacterium oculi species nova, derived from human clinical disease and and emended description of Corynebacterium mastiditis.</title>
        <authorList>
            <person name="Bernard K."/>
            <person name="Pacheco A.L."/>
            <person name="Mcdougall C."/>
            <person name="Burtx T."/>
            <person name="Weibe D."/>
            <person name="Tyler S."/>
            <person name="Olson A.B."/>
            <person name="Cnockaert M."/>
            <person name="Eguchi H."/>
            <person name="Kuwahara T."/>
            <person name="Nakayama-Imaohji H."/>
            <person name="Boudewijins M."/>
            <person name="Van Hoecke F."/>
            <person name="Bernier A.-M."/>
            <person name="Vandamme P."/>
        </authorList>
    </citation>
    <scope>NUCLEOTIDE SEQUENCE [LARGE SCALE GENOMIC DNA]</scope>
    <source>
        <strain evidence="2 3">NML 130206</strain>
    </source>
</reference>
<dbReference type="AlphaFoldDB" id="A0A0N8VZU4"/>
<proteinExistence type="predicted"/>
<sequence>MDTIKNLLIIGATGQIGQVVVKEALAAGIQVTAQTRNTERAAQLLPEETHILRADPTDAAALRPLLRDVEGIILTHGGDVDGRQGQSFYDVVAALLEASEDKPDTPIALMTSMGVSTVPARYEFVAWKRRAERLVRASGRRYTIVRPGWFGYEAPGDQQIDLRQGDLLGGQPGVSIAHVAQVLLGALTAPSAARRTVELFSQAGERTTDIEAAFSPTRADEHGVGKAILDAVEVPLGEEPAVVQEALSRFSRTA</sequence>
<dbReference type="PANTHER" id="PTHR15020">
    <property type="entry name" value="FLAVIN REDUCTASE-RELATED"/>
    <property type="match status" value="1"/>
</dbReference>
<dbReference type="PATRIC" id="fig|1544413.3.peg.2131"/>
<dbReference type="STRING" id="1544413.Clow_02128"/>
<keyword evidence="3" id="KW-1185">Reference proteome</keyword>
<feature type="domain" description="NAD(P)-binding" evidence="1">
    <location>
        <begin position="11"/>
        <end position="190"/>
    </location>
</feature>
<name>A0A0N8VZU4_9CORY</name>
<dbReference type="EMBL" id="LKEV01000007">
    <property type="protein sequence ID" value="KQB84866.1"/>
    <property type="molecule type" value="Genomic_DNA"/>
</dbReference>
<dbReference type="Pfam" id="PF13460">
    <property type="entry name" value="NAD_binding_10"/>
    <property type="match status" value="1"/>
</dbReference>
<comment type="caution">
    <text evidence="2">The sequence shown here is derived from an EMBL/GenBank/DDBJ whole genome shotgun (WGS) entry which is preliminary data.</text>
</comment>
<protein>
    <submittedName>
        <fullName evidence="2">NmrA-like family protein</fullName>
    </submittedName>
</protein>
<dbReference type="InterPro" id="IPR036291">
    <property type="entry name" value="NAD(P)-bd_dom_sf"/>
</dbReference>